<dbReference type="AlphaFoldDB" id="A0A140E5F5"/>
<dbReference type="Pfam" id="PF01381">
    <property type="entry name" value="HTH_3"/>
    <property type="match status" value="1"/>
</dbReference>
<sequence length="127" mass="14084">MSKSKASNFIYTNKAEIAALKLTGLRLSETRELCGLTQTQAARLLNTSPQAIKDAENGKLNPLPIRLLKAAAEVYVVSADWLLNLSDDWEQGENVGDQRDLIATFHRSRVNHYSKLIAEQTQAENAT</sequence>
<organism evidence="2 3">
    <name type="scientific">Methylomonas denitrificans</name>
    <dbReference type="NCBI Taxonomy" id="1538553"/>
    <lineage>
        <taxon>Bacteria</taxon>
        <taxon>Pseudomonadati</taxon>
        <taxon>Pseudomonadota</taxon>
        <taxon>Gammaproteobacteria</taxon>
        <taxon>Methylococcales</taxon>
        <taxon>Methylococcaceae</taxon>
        <taxon>Methylomonas</taxon>
    </lineage>
</organism>
<evidence type="ECO:0000313" key="2">
    <source>
        <dbReference type="EMBL" id="AMK75629.1"/>
    </source>
</evidence>
<dbReference type="InterPro" id="IPR010982">
    <property type="entry name" value="Lambda_DNA-bd_dom_sf"/>
</dbReference>
<dbReference type="Proteomes" id="UP000030512">
    <property type="component" value="Chromosome"/>
</dbReference>
<dbReference type="EMBL" id="CP014476">
    <property type="protein sequence ID" value="AMK75629.1"/>
    <property type="molecule type" value="Genomic_DNA"/>
</dbReference>
<dbReference type="RefSeq" id="WP_036280471.1">
    <property type="nucleotide sequence ID" value="NZ_CP014476.1"/>
</dbReference>
<accession>A0A140E5F5</accession>
<dbReference type="SMART" id="SM00530">
    <property type="entry name" value="HTH_XRE"/>
    <property type="match status" value="1"/>
</dbReference>
<gene>
    <name evidence="2" type="ORF">JT25_003860</name>
</gene>
<dbReference type="STRING" id="1538553.JT25_003860"/>
<dbReference type="OrthoDB" id="5574358at2"/>
<keyword evidence="3" id="KW-1185">Reference proteome</keyword>
<evidence type="ECO:0000313" key="3">
    <source>
        <dbReference type="Proteomes" id="UP000030512"/>
    </source>
</evidence>
<dbReference type="PROSITE" id="PS50943">
    <property type="entry name" value="HTH_CROC1"/>
    <property type="match status" value="1"/>
</dbReference>
<protein>
    <recommendedName>
        <fullName evidence="1">HTH cro/C1-type domain-containing protein</fullName>
    </recommendedName>
</protein>
<dbReference type="InterPro" id="IPR001387">
    <property type="entry name" value="Cro/C1-type_HTH"/>
</dbReference>
<feature type="domain" description="HTH cro/C1-type" evidence="1">
    <location>
        <begin position="27"/>
        <end position="82"/>
    </location>
</feature>
<dbReference type="KEGG" id="mdn:JT25_003860"/>
<reference evidence="2 3" key="1">
    <citation type="journal article" date="2015" name="Environ. Microbiol.">
        <title>Methane oxidation coupled to nitrate reduction under hypoxia by the Gammaproteobacterium Methylomonas denitrificans, sp. nov. type strain FJG1.</title>
        <authorList>
            <person name="Kits K.D."/>
            <person name="Klotz M.G."/>
            <person name="Stein L.Y."/>
        </authorList>
    </citation>
    <scope>NUCLEOTIDE SEQUENCE [LARGE SCALE GENOMIC DNA]</scope>
    <source>
        <strain evidence="2 3">FJG1</strain>
    </source>
</reference>
<proteinExistence type="predicted"/>
<dbReference type="GO" id="GO:0003677">
    <property type="term" value="F:DNA binding"/>
    <property type="evidence" value="ECO:0007669"/>
    <property type="project" value="InterPro"/>
</dbReference>
<dbReference type="CDD" id="cd00093">
    <property type="entry name" value="HTH_XRE"/>
    <property type="match status" value="1"/>
</dbReference>
<dbReference type="Gene3D" id="1.10.260.40">
    <property type="entry name" value="lambda repressor-like DNA-binding domains"/>
    <property type="match status" value="1"/>
</dbReference>
<dbReference type="SUPFAM" id="SSF47413">
    <property type="entry name" value="lambda repressor-like DNA-binding domains"/>
    <property type="match status" value="1"/>
</dbReference>
<evidence type="ECO:0000259" key="1">
    <source>
        <dbReference type="PROSITE" id="PS50943"/>
    </source>
</evidence>
<name>A0A140E5F5_9GAMM</name>